<organism evidence="3 4">
    <name type="scientific">Rubrivirga litoralis</name>
    <dbReference type="NCBI Taxonomy" id="3075598"/>
    <lineage>
        <taxon>Bacteria</taxon>
        <taxon>Pseudomonadati</taxon>
        <taxon>Rhodothermota</taxon>
        <taxon>Rhodothermia</taxon>
        <taxon>Rhodothermales</taxon>
        <taxon>Rubricoccaceae</taxon>
        <taxon>Rubrivirga</taxon>
    </lineage>
</organism>
<dbReference type="InterPro" id="IPR006680">
    <property type="entry name" value="Amidohydro-rel"/>
</dbReference>
<evidence type="ECO:0000256" key="1">
    <source>
        <dbReference type="SAM" id="SignalP"/>
    </source>
</evidence>
<name>A0ABU3BSZ1_9BACT</name>
<dbReference type="InterPro" id="IPR051781">
    <property type="entry name" value="Metallo-dep_Hydrolase"/>
</dbReference>
<dbReference type="SUPFAM" id="SSF51338">
    <property type="entry name" value="Composite domain of metallo-dependent hydrolases"/>
    <property type="match status" value="1"/>
</dbReference>
<evidence type="ECO:0000313" key="3">
    <source>
        <dbReference type="EMBL" id="MDT0632414.1"/>
    </source>
</evidence>
<proteinExistence type="predicted"/>
<reference evidence="3 4" key="1">
    <citation type="submission" date="2023-09" db="EMBL/GenBank/DDBJ databases">
        <authorList>
            <person name="Rey-Velasco X."/>
        </authorList>
    </citation>
    <scope>NUCLEOTIDE SEQUENCE [LARGE SCALE GENOMIC DNA]</scope>
    <source>
        <strain evidence="3 4">F394</strain>
    </source>
</reference>
<evidence type="ECO:0000313" key="4">
    <source>
        <dbReference type="Proteomes" id="UP001267426"/>
    </source>
</evidence>
<dbReference type="EMBL" id="JAVRHT010000027">
    <property type="protein sequence ID" value="MDT0632414.1"/>
    <property type="molecule type" value="Genomic_DNA"/>
</dbReference>
<feature type="signal peptide" evidence="1">
    <location>
        <begin position="1"/>
        <end position="17"/>
    </location>
</feature>
<dbReference type="RefSeq" id="WP_311664270.1">
    <property type="nucleotide sequence ID" value="NZ_JAVRHT010000027.1"/>
</dbReference>
<sequence>MRLLPALVLLAATSALAQSPRPNPAAPPTAYVGGQWWDGERFEPRDTVWAEGGVFADRPARAERVVDLAGRFVVPPFGDAHTHMLSDAYQGPGQAERFVEDGVFYALVLTDRHSWAAQVMDQFDGPGSVDVAYSHGGFTSPRSHPVQVYEWQALRYVGRDLTDAMKREIHESRLAEDDAYFEVPTLADLDAKWAAFLSHEPDVVKVYLMDVAGEAEARSGMTGLASGRGLTPEVLREVVRRAHDAGLRVFAHVGTAADVVLAVESGVDGFAHLPGRREGDDEIERSLLSDAVIEASGERGLVYVPTSVWSDVYNADRPARRVFARDLHRRTLRRLHDAGARVAIGTDQWNRTAAAEAAFFASNEFFDLPTVLDLWTRVTPEVVFPGRAIGRLAPGHEASLLALACDPTADWSCTAQIAHREKQGQPLGGTDAAAARR</sequence>
<dbReference type="PANTHER" id="PTHR43135">
    <property type="entry name" value="ALPHA-D-RIBOSE 1-METHYLPHOSPHONATE 5-TRIPHOSPHATE DIPHOSPHATASE"/>
    <property type="match status" value="1"/>
</dbReference>
<dbReference type="Gene3D" id="2.30.40.10">
    <property type="entry name" value="Urease, subunit C, domain 1"/>
    <property type="match status" value="1"/>
</dbReference>
<dbReference type="InterPro" id="IPR032466">
    <property type="entry name" value="Metal_Hydrolase"/>
</dbReference>
<protein>
    <submittedName>
        <fullName evidence="3">Amidohydrolase family protein</fullName>
    </submittedName>
</protein>
<dbReference type="Pfam" id="PF01979">
    <property type="entry name" value="Amidohydro_1"/>
    <property type="match status" value="1"/>
</dbReference>
<feature type="chain" id="PRO_5045764108" evidence="1">
    <location>
        <begin position="18"/>
        <end position="437"/>
    </location>
</feature>
<dbReference type="SUPFAM" id="SSF51556">
    <property type="entry name" value="Metallo-dependent hydrolases"/>
    <property type="match status" value="1"/>
</dbReference>
<evidence type="ECO:0000259" key="2">
    <source>
        <dbReference type="Pfam" id="PF01979"/>
    </source>
</evidence>
<dbReference type="PANTHER" id="PTHR43135:SF3">
    <property type="entry name" value="ALPHA-D-RIBOSE 1-METHYLPHOSPHONATE 5-TRIPHOSPHATE DIPHOSPHATASE"/>
    <property type="match status" value="1"/>
</dbReference>
<gene>
    <name evidence="3" type="ORF">RM540_11700</name>
</gene>
<keyword evidence="1" id="KW-0732">Signal</keyword>
<dbReference type="Gene3D" id="3.20.20.140">
    <property type="entry name" value="Metal-dependent hydrolases"/>
    <property type="match status" value="1"/>
</dbReference>
<dbReference type="InterPro" id="IPR011059">
    <property type="entry name" value="Metal-dep_hydrolase_composite"/>
</dbReference>
<comment type="caution">
    <text evidence="3">The sequence shown here is derived from an EMBL/GenBank/DDBJ whole genome shotgun (WGS) entry which is preliminary data.</text>
</comment>
<accession>A0ABU3BSZ1</accession>
<keyword evidence="4" id="KW-1185">Reference proteome</keyword>
<feature type="domain" description="Amidohydrolase-related" evidence="2">
    <location>
        <begin position="225"/>
        <end position="411"/>
    </location>
</feature>
<dbReference type="Proteomes" id="UP001267426">
    <property type="component" value="Unassembled WGS sequence"/>
</dbReference>